<dbReference type="AlphaFoldDB" id="A0A917IWV0"/>
<protein>
    <recommendedName>
        <fullName evidence="3">Acyltransferase</fullName>
    </recommendedName>
</protein>
<dbReference type="Proteomes" id="UP000600171">
    <property type="component" value="Unassembled WGS sequence"/>
</dbReference>
<comment type="caution">
    <text evidence="1">The sequence shown here is derived from an EMBL/GenBank/DDBJ whole genome shotgun (WGS) entry which is preliminary data.</text>
</comment>
<evidence type="ECO:0008006" key="3">
    <source>
        <dbReference type="Google" id="ProtNLM"/>
    </source>
</evidence>
<dbReference type="Gene3D" id="2.160.10.10">
    <property type="entry name" value="Hexapeptide repeat proteins"/>
    <property type="match status" value="1"/>
</dbReference>
<organism evidence="1 2">
    <name type="scientific">Rothia aerolata</name>
    <dbReference type="NCBI Taxonomy" id="1812262"/>
    <lineage>
        <taxon>Bacteria</taxon>
        <taxon>Bacillati</taxon>
        <taxon>Actinomycetota</taxon>
        <taxon>Actinomycetes</taxon>
        <taxon>Micrococcales</taxon>
        <taxon>Micrococcaceae</taxon>
        <taxon>Rothia</taxon>
    </lineage>
</organism>
<evidence type="ECO:0000313" key="1">
    <source>
        <dbReference type="EMBL" id="GGH65086.1"/>
    </source>
</evidence>
<dbReference type="EMBL" id="BMDC01000003">
    <property type="protein sequence ID" value="GGH65086.1"/>
    <property type="molecule type" value="Genomic_DNA"/>
</dbReference>
<dbReference type="CDD" id="cd04647">
    <property type="entry name" value="LbH_MAT_like"/>
    <property type="match status" value="1"/>
</dbReference>
<dbReference type="InterPro" id="IPR011004">
    <property type="entry name" value="Trimer_LpxA-like_sf"/>
</dbReference>
<sequence>MVYIRKIDTYEDKNGNRIIFSGTPIEENISVLFRGKNNTLIVNKNARIKRLSIRFDQDNGTFEIDKNEGKVAAFQGIVRIGQDSTVRIGMNVSTTNAVQISAVEGTTISIGDDVMIAGDVKVRGDDGHPIFDVRTNKRINPARNITVGNHVWLGIESILFGGSSIGEGSVVGARSVVTKDFPNNCIIAGTPASIVRRNIAWERPHLSLTNPPYKNSGDDIPKTDYWNITVDL</sequence>
<keyword evidence="2" id="KW-1185">Reference proteome</keyword>
<proteinExistence type="predicted"/>
<accession>A0A917IWV0</accession>
<dbReference type="PANTHER" id="PTHR23416:SF78">
    <property type="entry name" value="LIPOPOLYSACCHARIDE BIOSYNTHESIS O-ACETYL TRANSFERASE WBBJ-RELATED"/>
    <property type="match status" value="1"/>
</dbReference>
<gene>
    <name evidence="1" type="ORF">GCM10007359_17980</name>
</gene>
<name>A0A917IWV0_9MICC</name>
<dbReference type="RefSeq" id="WP_188360038.1">
    <property type="nucleotide sequence ID" value="NZ_BMDC01000003.1"/>
</dbReference>
<evidence type="ECO:0000313" key="2">
    <source>
        <dbReference type="Proteomes" id="UP000600171"/>
    </source>
</evidence>
<dbReference type="InterPro" id="IPR051159">
    <property type="entry name" value="Hexapeptide_acetyltransf"/>
</dbReference>
<dbReference type="PANTHER" id="PTHR23416">
    <property type="entry name" value="SIALIC ACID SYNTHASE-RELATED"/>
    <property type="match status" value="1"/>
</dbReference>
<reference evidence="1 2" key="1">
    <citation type="journal article" date="2014" name="Int. J. Syst. Evol. Microbiol.">
        <title>Complete genome sequence of Corynebacterium casei LMG S-19264T (=DSM 44701T), isolated from a smear-ripened cheese.</title>
        <authorList>
            <consortium name="US DOE Joint Genome Institute (JGI-PGF)"/>
            <person name="Walter F."/>
            <person name="Albersmeier A."/>
            <person name="Kalinowski J."/>
            <person name="Ruckert C."/>
        </authorList>
    </citation>
    <scope>NUCLEOTIDE SEQUENCE [LARGE SCALE GENOMIC DNA]</scope>
    <source>
        <strain evidence="1 2">CCM 8669</strain>
    </source>
</reference>
<dbReference type="SUPFAM" id="SSF51161">
    <property type="entry name" value="Trimeric LpxA-like enzymes"/>
    <property type="match status" value="1"/>
</dbReference>